<dbReference type="Proteomes" id="UP000033980">
    <property type="component" value="Unassembled WGS sequence"/>
</dbReference>
<dbReference type="InterPro" id="IPR011109">
    <property type="entry name" value="DNA_bind_recombinase_dom"/>
</dbReference>
<comment type="caution">
    <text evidence="2">The sequence shown here is derived from an EMBL/GenBank/DDBJ whole genome shotgun (WGS) entry which is preliminary data.</text>
</comment>
<dbReference type="GO" id="GO:0000150">
    <property type="term" value="F:DNA strand exchange activity"/>
    <property type="evidence" value="ECO:0007669"/>
    <property type="project" value="InterPro"/>
</dbReference>
<dbReference type="Gene3D" id="3.90.1750.20">
    <property type="entry name" value="Putative Large Serine Recombinase, Chain B, Domain 2"/>
    <property type="match status" value="1"/>
</dbReference>
<organism evidence="2 3">
    <name type="scientific">Candidatus Collierbacteria bacterium GW2011_GWC2_43_12</name>
    <dbReference type="NCBI Taxonomy" id="1618390"/>
    <lineage>
        <taxon>Bacteria</taxon>
        <taxon>Candidatus Collieribacteriota</taxon>
    </lineage>
</organism>
<dbReference type="InterPro" id="IPR036162">
    <property type="entry name" value="Resolvase-like_N_sf"/>
</dbReference>
<name>A0A0G1DAX3_9BACT</name>
<sequence>MEQPKKVVIYIRKSTDEEDRQILSLDDQMNECLKLNGKEFEILQTFSESCSSKKPGKRKEFRRMIDFVQDKSIDGIISWDAKRLSRNPTESGELQQLLIDKRIFIKTHFSTYYDNNWILFLVDTGFAAEDIRNLSENVKRGLDSKVRKGHRPGKAPLGYINNKYMDKGEKDIAVDKEKESLMKKWFEMVLSGDTVEHSLESITTMGLCLSQTRKRPQRPVSRTLAYKIFKNPFYAGYFWRKGNLVKGKHQPLITWSEFEQVQARLGGIKPKTTEAQRDTLGGLVSLIKCAECNSTIVYDRRIKKYKNGTSQSFAYYRCPHRHGMCHTKAIRAKDLDTQAKTYLEDLRLHPAFTDWCRNVLKRRNKSEFELIKKQRELQKKQLHEIDRKVEIMITKKIDKWITPETYEEQQKELMLEQKKINESSPDIRIRQWEKVVDQVLTFGEQMKTIFDKGDPLVKRQAMRILGSDLRLKGGKLLIDPRYSFVFLKESQDKIISNSVGLKKRLVNGTLTNILDTEVPLGAGEGSRSLRSILLNRLGPCLSAVALPAGSTLCARLNKNKSTSRVDLFLSERVRGVEPLSSAWKAEVIPVYDTRNNVIIPKRS</sequence>
<reference evidence="2 3" key="1">
    <citation type="journal article" date="2015" name="Nature">
        <title>rRNA introns, odd ribosomes, and small enigmatic genomes across a large radiation of phyla.</title>
        <authorList>
            <person name="Brown C.T."/>
            <person name="Hug L.A."/>
            <person name="Thomas B.C."/>
            <person name="Sharon I."/>
            <person name="Castelle C.J."/>
            <person name="Singh A."/>
            <person name="Wilkins M.J."/>
            <person name="Williams K.H."/>
            <person name="Banfield J.F."/>
        </authorList>
    </citation>
    <scope>NUCLEOTIDE SEQUENCE [LARGE SCALE GENOMIC DNA]</scope>
</reference>
<dbReference type="AlphaFoldDB" id="A0A0G1DAX3"/>
<dbReference type="Pfam" id="PF07508">
    <property type="entry name" value="Recombinase"/>
    <property type="match status" value="1"/>
</dbReference>
<dbReference type="SUPFAM" id="SSF53041">
    <property type="entry name" value="Resolvase-like"/>
    <property type="match status" value="1"/>
</dbReference>
<dbReference type="SMART" id="SM00857">
    <property type="entry name" value="Resolvase"/>
    <property type="match status" value="1"/>
</dbReference>
<evidence type="ECO:0000259" key="1">
    <source>
        <dbReference type="PROSITE" id="PS51737"/>
    </source>
</evidence>
<dbReference type="InterPro" id="IPR006119">
    <property type="entry name" value="Resolv_N"/>
</dbReference>
<accession>A0A0G1DAX3</accession>
<dbReference type="InterPro" id="IPR038109">
    <property type="entry name" value="DNA_bind_recomb_sf"/>
</dbReference>
<dbReference type="EMBL" id="LCFK01000002">
    <property type="protein sequence ID" value="KKS94817.1"/>
    <property type="molecule type" value="Genomic_DNA"/>
</dbReference>
<dbReference type="GO" id="GO:0003677">
    <property type="term" value="F:DNA binding"/>
    <property type="evidence" value="ECO:0007669"/>
    <property type="project" value="InterPro"/>
</dbReference>
<dbReference type="Pfam" id="PF13408">
    <property type="entry name" value="Zn_ribbon_recom"/>
    <property type="match status" value="1"/>
</dbReference>
<dbReference type="Pfam" id="PF00239">
    <property type="entry name" value="Resolvase"/>
    <property type="match status" value="1"/>
</dbReference>
<dbReference type="PANTHER" id="PTHR30461:SF23">
    <property type="entry name" value="DNA RECOMBINASE-RELATED"/>
    <property type="match status" value="1"/>
</dbReference>
<protein>
    <recommendedName>
        <fullName evidence="1">Recombinase domain-containing protein</fullName>
    </recommendedName>
</protein>
<gene>
    <name evidence="2" type="ORF">UV68_C0002G0017</name>
</gene>
<dbReference type="Gene3D" id="3.40.50.1390">
    <property type="entry name" value="Resolvase, N-terminal catalytic domain"/>
    <property type="match status" value="1"/>
</dbReference>
<feature type="domain" description="Recombinase" evidence="1">
    <location>
        <begin position="156"/>
        <end position="271"/>
    </location>
</feature>
<dbReference type="CDD" id="cd00338">
    <property type="entry name" value="Ser_Recombinase"/>
    <property type="match status" value="1"/>
</dbReference>
<evidence type="ECO:0000313" key="2">
    <source>
        <dbReference type="EMBL" id="KKS94817.1"/>
    </source>
</evidence>
<dbReference type="InterPro" id="IPR025827">
    <property type="entry name" value="Zn_ribbon_recom_dom"/>
</dbReference>
<evidence type="ECO:0000313" key="3">
    <source>
        <dbReference type="Proteomes" id="UP000033980"/>
    </source>
</evidence>
<dbReference type="PROSITE" id="PS51737">
    <property type="entry name" value="RECOMBINASE_DNA_BIND"/>
    <property type="match status" value="1"/>
</dbReference>
<dbReference type="PANTHER" id="PTHR30461">
    <property type="entry name" value="DNA-INVERTASE FROM LAMBDOID PROPHAGE"/>
    <property type="match status" value="1"/>
</dbReference>
<dbReference type="InterPro" id="IPR050639">
    <property type="entry name" value="SSR_resolvase"/>
</dbReference>
<proteinExistence type="predicted"/>